<dbReference type="EMBL" id="QKWP01000243">
    <property type="protein sequence ID" value="RIB23809.1"/>
    <property type="molecule type" value="Genomic_DNA"/>
</dbReference>
<comment type="caution">
    <text evidence="2">The sequence shown here is derived from an EMBL/GenBank/DDBJ whole genome shotgun (WGS) entry which is preliminary data.</text>
</comment>
<keyword evidence="3" id="KW-1185">Reference proteome</keyword>
<evidence type="ECO:0000256" key="1">
    <source>
        <dbReference type="SAM" id="Phobius"/>
    </source>
</evidence>
<evidence type="ECO:0000313" key="2">
    <source>
        <dbReference type="EMBL" id="RIB23809.1"/>
    </source>
</evidence>
<sequence>MDLLSIFLDLVRLTIDVGIILYSEHFQFLVQPLLLLLHAITLSYVISRNANIDCIRVKKQDCFVQFSSKSFSKTLCIVSHSICLCKLDYFFNLLGRTERDKFYKAYAKFCSKLYVAIILLMVFTFSLLRLFIEQNLIYTTNRFLLLYASIRTNLFK</sequence>
<accession>A0A397VS21</accession>
<feature type="transmembrane region" description="Helical" evidence="1">
    <location>
        <begin position="28"/>
        <end position="46"/>
    </location>
</feature>
<feature type="transmembrane region" description="Helical" evidence="1">
    <location>
        <begin position="113"/>
        <end position="132"/>
    </location>
</feature>
<protein>
    <submittedName>
        <fullName evidence="2">Uncharacterized protein</fullName>
    </submittedName>
</protein>
<evidence type="ECO:0000313" key="3">
    <source>
        <dbReference type="Proteomes" id="UP000266673"/>
    </source>
</evidence>
<dbReference type="AlphaFoldDB" id="A0A397VS21"/>
<gene>
    <name evidence="2" type="ORF">C2G38_788088</name>
</gene>
<name>A0A397VS21_9GLOM</name>
<organism evidence="2 3">
    <name type="scientific">Gigaspora rosea</name>
    <dbReference type="NCBI Taxonomy" id="44941"/>
    <lineage>
        <taxon>Eukaryota</taxon>
        <taxon>Fungi</taxon>
        <taxon>Fungi incertae sedis</taxon>
        <taxon>Mucoromycota</taxon>
        <taxon>Glomeromycotina</taxon>
        <taxon>Glomeromycetes</taxon>
        <taxon>Diversisporales</taxon>
        <taxon>Gigasporaceae</taxon>
        <taxon>Gigaspora</taxon>
    </lineage>
</organism>
<proteinExistence type="predicted"/>
<keyword evidence="1" id="KW-0812">Transmembrane</keyword>
<dbReference type="Proteomes" id="UP000266673">
    <property type="component" value="Unassembled WGS sequence"/>
</dbReference>
<keyword evidence="1" id="KW-0472">Membrane</keyword>
<reference evidence="2 3" key="1">
    <citation type="submission" date="2018-06" db="EMBL/GenBank/DDBJ databases">
        <title>Comparative genomics reveals the genomic features of Rhizophagus irregularis, R. cerebriforme, R. diaphanum and Gigaspora rosea, and their symbiotic lifestyle signature.</title>
        <authorList>
            <person name="Morin E."/>
            <person name="San Clemente H."/>
            <person name="Chen E.C.H."/>
            <person name="De La Providencia I."/>
            <person name="Hainaut M."/>
            <person name="Kuo A."/>
            <person name="Kohler A."/>
            <person name="Murat C."/>
            <person name="Tang N."/>
            <person name="Roy S."/>
            <person name="Loubradou J."/>
            <person name="Henrissat B."/>
            <person name="Grigoriev I.V."/>
            <person name="Corradi N."/>
            <person name="Roux C."/>
            <person name="Martin F.M."/>
        </authorList>
    </citation>
    <scope>NUCLEOTIDE SEQUENCE [LARGE SCALE GENOMIC DNA]</scope>
    <source>
        <strain evidence="2 3">DAOM 194757</strain>
    </source>
</reference>
<keyword evidence="1" id="KW-1133">Transmembrane helix</keyword>